<keyword evidence="4 13" id="KW-0547">Nucleotide-binding</keyword>
<dbReference type="Pfam" id="PF04851">
    <property type="entry name" value="ResIII"/>
    <property type="match status" value="1"/>
</dbReference>
<dbReference type="PROSITE" id="PS51194">
    <property type="entry name" value="HELICASE_CTER"/>
    <property type="match status" value="1"/>
</dbReference>
<dbReference type="Pfam" id="PF17757">
    <property type="entry name" value="UvrB_inter"/>
    <property type="match status" value="1"/>
</dbReference>
<keyword evidence="8 13" id="KW-0267">Excision nuclease</keyword>
<evidence type="ECO:0000259" key="17">
    <source>
        <dbReference type="PROSITE" id="PS51194"/>
    </source>
</evidence>
<dbReference type="PROSITE" id="PS50151">
    <property type="entry name" value="UVR"/>
    <property type="match status" value="1"/>
</dbReference>
<accession>A0ABS1KKV8</accession>
<comment type="function">
    <text evidence="13">The UvrABC repair system catalyzes the recognition and processing of DNA lesions. A damage recognition complex composed of 2 UvrA and 2 UvrB subunits scans DNA for abnormalities. Upon binding of the UvrA(2)B(2) complex to a putative damaged site, the DNA wraps around one UvrB monomer. DNA wrap is dependent on ATP binding by UvrB and probably causes local melting of the DNA helix, facilitating insertion of UvrB beta-hairpin between the DNA strands. Then UvrB probes one DNA strand for the presence of a lesion. If a lesion is found the UvrA subunits dissociate and the UvrB-DNA preincision complex is formed. This complex is subsequently bound by UvrC and the second UvrB is released. If no lesion is found, the DNA wraps around the other UvrB subunit that will check the other stand for damage.</text>
</comment>
<evidence type="ECO:0000256" key="6">
    <source>
        <dbReference type="ARBA" id="ARBA00022769"/>
    </source>
</evidence>
<keyword evidence="14" id="KW-0175">Coiled coil</keyword>
<dbReference type="RefSeq" id="WP_202007087.1">
    <property type="nucleotide sequence ID" value="NZ_JAERRB010000001.1"/>
</dbReference>
<feature type="domain" description="Helicase C-terminal" evidence="17">
    <location>
        <begin position="429"/>
        <end position="594"/>
    </location>
</feature>
<dbReference type="InterPro" id="IPR001650">
    <property type="entry name" value="Helicase_C-like"/>
</dbReference>
<dbReference type="CDD" id="cd17916">
    <property type="entry name" value="DEXHc_UvrB"/>
    <property type="match status" value="1"/>
</dbReference>
<evidence type="ECO:0000256" key="9">
    <source>
        <dbReference type="ARBA" id="ARBA00023204"/>
    </source>
</evidence>
<evidence type="ECO:0000259" key="16">
    <source>
        <dbReference type="PROSITE" id="PS51192"/>
    </source>
</evidence>
<feature type="coiled-coil region" evidence="14">
    <location>
        <begin position="629"/>
        <end position="656"/>
    </location>
</feature>
<evidence type="ECO:0000256" key="10">
    <source>
        <dbReference type="ARBA" id="ARBA00023236"/>
    </source>
</evidence>
<dbReference type="EMBL" id="JAERRB010000001">
    <property type="protein sequence ID" value="MBL0740080.1"/>
    <property type="molecule type" value="Genomic_DNA"/>
</dbReference>
<dbReference type="Gene3D" id="4.10.860.10">
    <property type="entry name" value="UVR domain"/>
    <property type="match status" value="1"/>
</dbReference>
<gene>
    <name evidence="13 18" type="primary">uvrB</name>
    <name evidence="18" type="ORF">JI741_02565</name>
</gene>
<dbReference type="Pfam" id="PF12344">
    <property type="entry name" value="UvrB"/>
    <property type="match status" value="1"/>
</dbReference>
<evidence type="ECO:0000256" key="1">
    <source>
        <dbReference type="ARBA" id="ARBA00004496"/>
    </source>
</evidence>
<reference evidence="18 19" key="1">
    <citation type="submission" date="2021-01" db="EMBL/GenBank/DDBJ databases">
        <title>Chryseolinea sp. Jin1 Genome sequencing and assembly.</title>
        <authorList>
            <person name="Kim I."/>
        </authorList>
    </citation>
    <scope>NUCLEOTIDE SEQUENCE [LARGE SCALE GENOMIC DNA]</scope>
    <source>
        <strain evidence="18 19">Jin1</strain>
    </source>
</reference>
<keyword evidence="5 13" id="KW-0227">DNA damage</keyword>
<keyword evidence="7 13" id="KW-0067">ATP-binding</keyword>
<dbReference type="Gene3D" id="3.40.50.300">
    <property type="entry name" value="P-loop containing nucleotide triphosphate hydrolases"/>
    <property type="match status" value="3"/>
</dbReference>
<evidence type="ECO:0000256" key="14">
    <source>
        <dbReference type="SAM" id="Coils"/>
    </source>
</evidence>
<dbReference type="HAMAP" id="MF_00204">
    <property type="entry name" value="UvrB"/>
    <property type="match status" value="1"/>
</dbReference>
<dbReference type="SMART" id="SM00490">
    <property type="entry name" value="HELICc"/>
    <property type="match status" value="1"/>
</dbReference>
<evidence type="ECO:0000313" key="19">
    <source>
        <dbReference type="Proteomes" id="UP000613030"/>
    </source>
</evidence>
<dbReference type="PROSITE" id="PS51192">
    <property type="entry name" value="HELICASE_ATP_BIND_1"/>
    <property type="match status" value="1"/>
</dbReference>
<keyword evidence="10 13" id="KW-0742">SOS response</keyword>
<dbReference type="InterPro" id="IPR006935">
    <property type="entry name" value="Helicase/UvrB_N"/>
</dbReference>
<feature type="binding site" evidence="13">
    <location>
        <begin position="37"/>
        <end position="44"/>
    </location>
    <ligand>
        <name>ATP</name>
        <dbReference type="ChEBI" id="CHEBI:30616"/>
    </ligand>
</feature>
<name>A0ABS1KKV8_9BACT</name>
<comment type="subunit">
    <text evidence="11 13">Forms a heterotetramer with UvrA during the search for lesions. Interacts with UvrC in an incision complex.</text>
</comment>
<dbReference type="PANTHER" id="PTHR24029:SF0">
    <property type="entry name" value="UVRABC SYSTEM PROTEIN B"/>
    <property type="match status" value="1"/>
</dbReference>
<dbReference type="InterPro" id="IPR036876">
    <property type="entry name" value="UVR_dom_sf"/>
</dbReference>
<dbReference type="NCBIfam" id="NF003673">
    <property type="entry name" value="PRK05298.1"/>
    <property type="match status" value="1"/>
</dbReference>
<comment type="caution">
    <text evidence="18">The sequence shown here is derived from an EMBL/GenBank/DDBJ whole genome shotgun (WGS) entry which is preliminary data.</text>
</comment>
<sequence length="673" mass="76868">MDFKITSEYKPTGDQPTAIAQLTKGVEAGEQHQTLLGVTGSGKTFTMANVIANTNRPTLVLSHNKTLAAQLYGEFKQFFPENAVEYFISYYDYYQPEAFIPSSGLYIEKDLSINEEIEKLRLSATSALLTGRRDVIVVASVSCIYGIGNPEEFGKNVIKLKTGETIVRNKLLFALVDILYNRTEAEFKRGTFRVKGDTVDVFLAYADYAVRIYFWGDEIESIQRIDPVSGKKISDETVVTIFPANLFVTGKDSLQQAIREIQDDMVAQVAMFEADRRHLEAKRLKERTEFDIEMMRELGYCSGIENYSRYFDRRKPGDRPFCLIDYFPNDFLMVIDESHVTVPQVRAMWGGDRSRKVNLVDYGFRLPSALDNRPLTFNEFEALLSQTVYVSATPSEYELRKSEGVVVEQIIRPTGLLDPVIDVRPSRNQIDDLLEEVDERIKRNERVLVTTLTKRMAEELTKYMDRVGVKCRYIHSEVATLDRVEILRELRLGVFDVLVGVNLLREGLDLPEVSLVAILDADKEGFLRNQRSLVQTIGRAARNDRGKVIMYADTITESMQLAIDETNRRRAIQQEYNTKHGITPRTVLKSKDSILGQTKVADSKRNQKFYVEDEETTLAADPVVAYLSKDELQKMADRTRKAMEKAAKELEFMEAAKLRDEYMAIQKLIEEKV</sequence>
<evidence type="ECO:0000256" key="4">
    <source>
        <dbReference type="ARBA" id="ARBA00022741"/>
    </source>
</evidence>
<evidence type="ECO:0000313" key="18">
    <source>
        <dbReference type="EMBL" id="MBL0740080.1"/>
    </source>
</evidence>
<dbReference type="SMART" id="SM00487">
    <property type="entry name" value="DEXDc"/>
    <property type="match status" value="1"/>
</dbReference>
<evidence type="ECO:0000256" key="3">
    <source>
        <dbReference type="ARBA" id="ARBA00022490"/>
    </source>
</evidence>
<keyword evidence="9 13" id="KW-0234">DNA repair</keyword>
<evidence type="ECO:0000256" key="5">
    <source>
        <dbReference type="ARBA" id="ARBA00022763"/>
    </source>
</evidence>
<evidence type="ECO:0000259" key="15">
    <source>
        <dbReference type="PROSITE" id="PS50151"/>
    </source>
</evidence>
<dbReference type="SUPFAM" id="SSF52540">
    <property type="entry name" value="P-loop containing nucleoside triphosphate hydrolases"/>
    <property type="match status" value="2"/>
</dbReference>
<dbReference type="Proteomes" id="UP000613030">
    <property type="component" value="Unassembled WGS sequence"/>
</dbReference>
<dbReference type="InterPro" id="IPR001943">
    <property type="entry name" value="UVR_dom"/>
</dbReference>
<feature type="domain" description="UVR" evidence="15">
    <location>
        <begin position="633"/>
        <end position="668"/>
    </location>
</feature>
<comment type="domain">
    <text evidence="13">The beta-hairpin motif is involved in DNA binding.</text>
</comment>
<dbReference type="NCBIfam" id="TIGR00631">
    <property type="entry name" value="uvrb"/>
    <property type="match status" value="1"/>
</dbReference>
<keyword evidence="19" id="KW-1185">Reference proteome</keyword>
<feature type="domain" description="Helicase ATP-binding" evidence="16">
    <location>
        <begin position="24"/>
        <end position="184"/>
    </location>
</feature>
<organism evidence="18 19">
    <name type="scientific">Chryseolinea lacunae</name>
    <dbReference type="NCBI Taxonomy" id="2801331"/>
    <lineage>
        <taxon>Bacteria</taxon>
        <taxon>Pseudomonadati</taxon>
        <taxon>Bacteroidota</taxon>
        <taxon>Cytophagia</taxon>
        <taxon>Cytophagales</taxon>
        <taxon>Fulvivirgaceae</taxon>
        <taxon>Chryseolinea</taxon>
    </lineage>
</organism>
<evidence type="ECO:0000256" key="11">
    <source>
        <dbReference type="ARBA" id="ARBA00026033"/>
    </source>
</evidence>
<dbReference type="Pfam" id="PF00271">
    <property type="entry name" value="Helicase_C"/>
    <property type="match status" value="1"/>
</dbReference>
<evidence type="ECO:0000256" key="13">
    <source>
        <dbReference type="HAMAP-Rule" id="MF_00204"/>
    </source>
</evidence>
<dbReference type="InterPro" id="IPR027417">
    <property type="entry name" value="P-loop_NTPase"/>
</dbReference>
<evidence type="ECO:0000256" key="8">
    <source>
        <dbReference type="ARBA" id="ARBA00022881"/>
    </source>
</evidence>
<comment type="similarity">
    <text evidence="2 13">Belongs to the UvrB family.</text>
</comment>
<keyword evidence="6 13" id="KW-0228">DNA excision</keyword>
<proteinExistence type="inferred from homology"/>
<comment type="subcellular location">
    <subcellularLocation>
        <location evidence="1 13">Cytoplasm</location>
    </subcellularLocation>
</comment>
<dbReference type="SUPFAM" id="SSF46600">
    <property type="entry name" value="C-terminal UvrC-binding domain of UvrB"/>
    <property type="match status" value="1"/>
</dbReference>
<protein>
    <recommendedName>
        <fullName evidence="12 13">UvrABC system protein B</fullName>
        <shortName evidence="13">Protein UvrB</shortName>
    </recommendedName>
    <alternativeName>
        <fullName evidence="13">Excinuclease ABC subunit B</fullName>
    </alternativeName>
</protein>
<dbReference type="CDD" id="cd18790">
    <property type="entry name" value="SF2_C_UvrB"/>
    <property type="match status" value="1"/>
</dbReference>
<dbReference type="InterPro" id="IPR041471">
    <property type="entry name" value="UvrB_inter"/>
</dbReference>
<dbReference type="InterPro" id="IPR024759">
    <property type="entry name" value="UvrB_YAD/RRR_dom"/>
</dbReference>
<evidence type="ECO:0000256" key="7">
    <source>
        <dbReference type="ARBA" id="ARBA00022840"/>
    </source>
</evidence>
<feature type="short sequence motif" description="Beta-hairpin" evidence="13">
    <location>
        <begin position="90"/>
        <end position="113"/>
    </location>
</feature>
<dbReference type="InterPro" id="IPR004807">
    <property type="entry name" value="UvrB"/>
</dbReference>
<dbReference type="InterPro" id="IPR014001">
    <property type="entry name" value="Helicase_ATP-bd"/>
</dbReference>
<evidence type="ECO:0000256" key="12">
    <source>
        <dbReference type="ARBA" id="ARBA00029504"/>
    </source>
</evidence>
<dbReference type="PANTHER" id="PTHR24029">
    <property type="entry name" value="UVRABC SYSTEM PROTEIN B"/>
    <property type="match status" value="1"/>
</dbReference>
<evidence type="ECO:0000256" key="2">
    <source>
        <dbReference type="ARBA" id="ARBA00008533"/>
    </source>
</evidence>
<keyword evidence="3 13" id="KW-0963">Cytoplasm</keyword>